<proteinExistence type="inferred from homology"/>
<dbReference type="HAMAP" id="MF_00996">
    <property type="entry name" value="MqnD"/>
    <property type="match status" value="1"/>
</dbReference>
<dbReference type="GO" id="GO:0009234">
    <property type="term" value="P:menaquinone biosynthetic process"/>
    <property type="evidence" value="ECO:0007669"/>
    <property type="project" value="UniProtKB-UniRule"/>
</dbReference>
<dbReference type="EMBL" id="FLUQ01000005">
    <property type="protein sequence ID" value="SBW09612.1"/>
    <property type="molecule type" value="Genomic_DNA"/>
</dbReference>
<dbReference type="PANTHER" id="PTHR37167:SF1">
    <property type="entry name" value="1,4-DIHYDROXY-6-NAPHTOATE SYNTHASE"/>
    <property type="match status" value="1"/>
</dbReference>
<keyword evidence="2 4" id="KW-0474">Menaquinone biosynthesis</keyword>
<dbReference type="InterPro" id="IPR030869">
    <property type="entry name" value="MqnD"/>
</dbReference>
<dbReference type="SUPFAM" id="SSF53850">
    <property type="entry name" value="Periplasmic binding protein-like II"/>
    <property type="match status" value="1"/>
</dbReference>
<dbReference type="AlphaFoldDB" id="A0A212KD73"/>
<evidence type="ECO:0000256" key="2">
    <source>
        <dbReference type="ARBA" id="ARBA00022428"/>
    </source>
</evidence>
<keyword evidence="3 4" id="KW-0456">Lyase</keyword>
<dbReference type="GO" id="GO:0016830">
    <property type="term" value="F:carbon-carbon lyase activity"/>
    <property type="evidence" value="ECO:0007669"/>
    <property type="project" value="UniProtKB-UniRule"/>
</dbReference>
<gene>
    <name evidence="4 5" type="primary">mqnD</name>
    <name evidence="5" type="ORF">KL86DPRO_50223</name>
</gene>
<comment type="function">
    <text evidence="4">Catalyzes the conversion of cyclic dehypoxanthine futalosine (cyclic DHFL) into 1,4-dihydroxy-6-naphthoate, a step in the biosynthesis of menaquinone (MK, vitamin K2).</text>
</comment>
<dbReference type="UniPathway" id="UPA00079"/>
<sequence length="281" mass="30027">MALQLGISPCPNDTYIFSALVEGRVPLPEYLGPLVTRFADVEELNALAREGCLDVTKVSVAAVADILDEYAVLHSGGALGRGCGPLLVASRPASPEALRNETIAIPGARTTANMLLSLHGAFAGPRRELIFDAIMPALTRGEYAAGVIIHESRFTYAAHGLHLVLDLGEWWEQTTGAPIPLGVIVAKRSLGEDTLRRITACIRASLNAANADPAAGRPFVRSHAQEMDENVLAKHIAAFVNEFSLDLGDEGRFAVERLVTKAADLRGVLLPHGKPMFAPRP</sequence>
<evidence type="ECO:0000256" key="1">
    <source>
        <dbReference type="ARBA" id="ARBA00004863"/>
    </source>
</evidence>
<comment type="similarity">
    <text evidence="4">Belongs to the MqnA/MqnD family. MqnD subfamily.</text>
</comment>
<feature type="binding site" evidence="4">
    <location>
        <begin position="111"/>
        <end position="112"/>
    </location>
    <ligand>
        <name>substrate</name>
    </ligand>
</feature>
<name>A0A212KD73_9DELT</name>
<reference evidence="5" key="1">
    <citation type="submission" date="2016-04" db="EMBL/GenBank/DDBJ databases">
        <authorList>
            <person name="Evans L.H."/>
            <person name="Alamgir A."/>
            <person name="Owens N."/>
            <person name="Weber N.D."/>
            <person name="Virtaneva K."/>
            <person name="Barbian K."/>
            <person name="Babar A."/>
            <person name="Rosenke K."/>
        </authorList>
    </citation>
    <scope>NUCLEOTIDE SEQUENCE</scope>
    <source>
        <strain evidence="5">86</strain>
    </source>
</reference>
<dbReference type="PANTHER" id="PTHR37167">
    <property type="entry name" value="1,4-DIHYDROXY-6-NAPHTOATE SYNTHASE"/>
    <property type="match status" value="1"/>
</dbReference>
<feature type="active site" description="Proton acceptor" evidence="4">
    <location>
        <position position="150"/>
    </location>
</feature>
<comment type="catalytic activity">
    <reaction evidence="4">
        <text>cyclic dehypoxanthinylfutalosinate = 1,4-dihydroxy-6-naphthoate + dihydroxyacetone</text>
        <dbReference type="Rhea" id="RHEA:33087"/>
        <dbReference type="ChEBI" id="CHEBI:16016"/>
        <dbReference type="ChEBI" id="CHEBI:64254"/>
        <dbReference type="ChEBI" id="CHEBI:64270"/>
        <dbReference type="EC" id="4.1.99.29"/>
    </reaction>
</comment>
<dbReference type="InterPro" id="IPR003773">
    <property type="entry name" value="Menaquinone_biosynth"/>
</dbReference>
<evidence type="ECO:0000256" key="4">
    <source>
        <dbReference type="HAMAP-Rule" id="MF_00996"/>
    </source>
</evidence>
<dbReference type="CDD" id="cd13635">
    <property type="entry name" value="PBP2_Ttha1568_Mqnd"/>
    <property type="match status" value="1"/>
</dbReference>
<dbReference type="Gene3D" id="3.40.190.10">
    <property type="entry name" value="Periplasmic binding protein-like II"/>
    <property type="match status" value="2"/>
</dbReference>
<protein>
    <recommendedName>
        <fullName evidence="4">1,4-dihydroxy-6-naphtoate synthase</fullName>
        <ecNumber evidence="4">4.1.99.29</ecNumber>
    </recommendedName>
    <alternativeName>
        <fullName evidence="4">Menaquinone biosynthetic enzyme MqnD</fullName>
    </alternativeName>
</protein>
<feature type="binding site" evidence="4">
    <location>
        <begin position="57"/>
        <end position="59"/>
    </location>
    <ligand>
        <name>substrate</name>
    </ligand>
</feature>
<accession>A0A212KD73</accession>
<evidence type="ECO:0000256" key="3">
    <source>
        <dbReference type="ARBA" id="ARBA00023239"/>
    </source>
</evidence>
<dbReference type="EC" id="4.1.99.29" evidence="4"/>
<organism evidence="5">
    <name type="scientific">uncultured delta proteobacterium</name>
    <dbReference type="NCBI Taxonomy" id="34034"/>
    <lineage>
        <taxon>Bacteria</taxon>
        <taxon>Deltaproteobacteria</taxon>
        <taxon>environmental samples</taxon>
    </lineage>
</organism>
<evidence type="ECO:0000313" key="5">
    <source>
        <dbReference type="EMBL" id="SBW09612.1"/>
    </source>
</evidence>
<dbReference type="Pfam" id="PF02621">
    <property type="entry name" value="VitK2_biosynth"/>
    <property type="match status" value="1"/>
</dbReference>
<comment type="pathway">
    <text evidence="1 4">Quinol/quinone metabolism; menaquinone biosynthesis.</text>
</comment>